<dbReference type="PANTHER" id="PTHR36142:SF2">
    <property type="entry name" value="METALLO-HYDROLASE_OXIDOREDUCTASE SUPERFAMILY PROTEIN"/>
    <property type="match status" value="1"/>
</dbReference>
<dbReference type="SUPFAM" id="SSF50249">
    <property type="entry name" value="Nucleic acid-binding proteins"/>
    <property type="match status" value="1"/>
</dbReference>
<evidence type="ECO:0000256" key="1">
    <source>
        <dbReference type="SAM" id="MobiDB-lite"/>
    </source>
</evidence>
<dbReference type="EMBL" id="CAJNDS010002083">
    <property type="protein sequence ID" value="CAE7314700.1"/>
    <property type="molecule type" value="Genomic_DNA"/>
</dbReference>
<dbReference type="Proteomes" id="UP000604046">
    <property type="component" value="Unassembled WGS sequence"/>
</dbReference>
<evidence type="ECO:0000313" key="3">
    <source>
        <dbReference type="EMBL" id="CAE7314700.1"/>
    </source>
</evidence>
<evidence type="ECO:0000256" key="2">
    <source>
        <dbReference type="SAM" id="Phobius"/>
    </source>
</evidence>
<comment type="caution">
    <text evidence="3">The sequence shown here is derived from an EMBL/GenBank/DDBJ whole genome shotgun (WGS) entry which is preliminary data.</text>
</comment>
<dbReference type="InterPro" id="IPR036866">
    <property type="entry name" value="RibonucZ/Hydroxyglut_hydro"/>
</dbReference>
<dbReference type="PANTHER" id="PTHR36142">
    <property type="entry name" value="METALLO-HYDROLASE/OXIDOREDUCTASE SUPERFAMILY PROTEIN"/>
    <property type="match status" value="1"/>
</dbReference>
<feature type="region of interest" description="Disordered" evidence="1">
    <location>
        <begin position="454"/>
        <end position="476"/>
    </location>
</feature>
<keyword evidence="4" id="KW-1185">Reference proteome</keyword>
<evidence type="ECO:0008006" key="5">
    <source>
        <dbReference type="Google" id="ProtNLM"/>
    </source>
</evidence>
<gene>
    <name evidence="3" type="ORF">SNAT2548_LOCUS16513</name>
</gene>
<keyword evidence="2" id="KW-0812">Transmembrane</keyword>
<keyword evidence="2" id="KW-1133">Transmembrane helix</keyword>
<evidence type="ECO:0000313" key="4">
    <source>
        <dbReference type="Proteomes" id="UP000604046"/>
    </source>
</evidence>
<dbReference type="OrthoDB" id="332863at2759"/>
<feature type="transmembrane region" description="Helical" evidence="2">
    <location>
        <begin position="20"/>
        <end position="37"/>
    </location>
</feature>
<protein>
    <recommendedName>
        <fullName evidence="5">Metallo-beta-lactamase domain-containing protein</fullName>
    </recommendedName>
</protein>
<dbReference type="InterPro" id="IPR012340">
    <property type="entry name" value="NA-bd_OB-fold"/>
</dbReference>
<sequence length="554" mass="59664">MGGGNRVYVSRKHVIPELPPGWLCCWCLSAWAAYLIVHETSNISNLLVFGLGFLFVFAVLGRWAAFLAAWQPADSRPPIMHALGRLGASPVLTYFGVNSFSLEIGGQRLLVDPLLVGSLVFFGQRWAFRGSPRMDAVPKPEDVADNFDAIVLTQGLDDHTHQPTLERIDRRVPIIANPSAASTVKSMGFQDVSVLRPDESLSLGSLRLTAVPGSVVGPPWQDPENGYVFADTRPGGLSIGLEPHGNFLGPALGTSFQRLPTPPTQSVDALILPLTSQDLSGYRLVNGVEEAANTLEALTPVPRYILPLRNGEIETEGVLAEGINQEGSVEDFLRLQKQRPKLRSVELLELCLPSRVGFSFVFVLGTSLQDILCVWERKAVERHHTLANTSELGAPSAASMAGVAGVQQPQMKPEGKGWGGGSSWGSSWGKGWGGKGWGSPKGGFFGGLKGSMKGSWGKDKGKSKMKWPSGPNLSRARISTEPVTGEVVEWKGKYGWIQPTVPVEHPMSDKHQGRIYVSMSDLQGGLEALTVGSLCQFHLFQDASGLGAEEVIGS</sequence>
<keyword evidence="2" id="KW-0472">Membrane</keyword>
<feature type="transmembrane region" description="Helical" evidence="2">
    <location>
        <begin position="46"/>
        <end position="66"/>
    </location>
</feature>
<name>A0A812NMX0_9DINO</name>
<dbReference type="Pfam" id="PF13483">
    <property type="entry name" value="Lactamase_B_3"/>
    <property type="match status" value="1"/>
</dbReference>
<accession>A0A812NMX0</accession>
<dbReference type="Gene3D" id="2.40.50.140">
    <property type="entry name" value="Nucleic acid-binding proteins"/>
    <property type="match status" value="1"/>
</dbReference>
<reference evidence="3" key="1">
    <citation type="submission" date="2021-02" db="EMBL/GenBank/DDBJ databases">
        <authorList>
            <person name="Dougan E. K."/>
            <person name="Rhodes N."/>
            <person name="Thang M."/>
            <person name="Chan C."/>
        </authorList>
    </citation>
    <scope>NUCLEOTIDE SEQUENCE</scope>
</reference>
<organism evidence="3 4">
    <name type="scientific">Symbiodinium natans</name>
    <dbReference type="NCBI Taxonomy" id="878477"/>
    <lineage>
        <taxon>Eukaryota</taxon>
        <taxon>Sar</taxon>
        <taxon>Alveolata</taxon>
        <taxon>Dinophyceae</taxon>
        <taxon>Suessiales</taxon>
        <taxon>Symbiodiniaceae</taxon>
        <taxon>Symbiodinium</taxon>
    </lineage>
</organism>
<proteinExistence type="predicted"/>
<dbReference type="AlphaFoldDB" id="A0A812NMX0"/>
<dbReference type="SUPFAM" id="SSF56281">
    <property type="entry name" value="Metallo-hydrolase/oxidoreductase"/>
    <property type="match status" value="1"/>
</dbReference>
<dbReference type="Gene3D" id="3.60.15.10">
    <property type="entry name" value="Ribonuclease Z/Hydroxyacylglutathione hydrolase-like"/>
    <property type="match status" value="1"/>
</dbReference>